<keyword evidence="15" id="KW-0732">Signal</keyword>
<feature type="signal peptide" evidence="15">
    <location>
        <begin position="1"/>
        <end position="24"/>
    </location>
</feature>
<dbReference type="EC" id="3.2.1.14" evidence="4"/>
<keyword evidence="12" id="KW-0624">Polysaccharide degradation</keyword>
<evidence type="ECO:0000256" key="10">
    <source>
        <dbReference type="ARBA" id="ARBA00023277"/>
    </source>
</evidence>
<dbReference type="Proteomes" id="UP001303115">
    <property type="component" value="Unassembled WGS sequence"/>
</dbReference>
<evidence type="ECO:0000256" key="3">
    <source>
        <dbReference type="ARBA" id="ARBA00008682"/>
    </source>
</evidence>
<evidence type="ECO:0000256" key="6">
    <source>
        <dbReference type="ARBA" id="ARBA00022669"/>
    </source>
</evidence>
<evidence type="ECO:0000256" key="2">
    <source>
        <dbReference type="ARBA" id="ARBA00004613"/>
    </source>
</evidence>
<dbReference type="GO" id="GO:0008061">
    <property type="term" value="F:chitin binding"/>
    <property type="evidence" value="ECO:0007669"/>
    <property type="project" value="UniProtKB-KW"/>
</dbReference>
<evidence type="ECO:0000256" key="12">
    <source>
        <dbReference type="ARBA" id="ARBA00023326"/>
    </source>
</evidence>
<evidence type="ECO:0000256" key="1">
    <source>
        <dbReference type="ARBA" id="ARBA00000822"/>
    </source>
</evidence>
<evidence type="ECO:0000313" key="19">
    <source>
        <dbReference type="Proteomes" id="UP001303115"/>
    </source>
</evidence>
<evidence type="ECO:0000256" key="7">
    <source>
        <dbReference type="ARBA" id="ARBA00022801"/>
    </source>
</evidence>
<dbReference type="EMBL" id="MU854487">
    <property type="protein sequence ID" value="KAK4034272.1"/>
    <property type="molecule type" value="Genomic_DNA"/>
</dbReference>
<dbReference type="SMART" id="SM00257">
    <property type="entry name" value="LysM"/>
    <property type="match status" value="2"/>
</dbReference>
<dbReference type="PANTHER" id="PTHR47700:SF2">
    <property type="entry name" value="CHITINASE"/>
    <property type="match status" value="1"/>
</dbReference>
<dbReference type="SMART" id="SM00636">
    <property type="entry name" value="Glyco_18"/>
    <property type="match status" value="1"/>
</dbReference>
<dbReference type="InterPro" id="IPR001223">
    <property type="entry name" value="Glyco_hydro18_cat"/>
</dbReference>
<evidence type="ECO:0000313" key="18">
    <source>
        <dbReference type="EMBL" id="KAK4034272.1"/>
    </source>
</evidence>
<dbReference type="InterPro" id="IPR053214">
    <property type="entry name" value="LysM12-like"/>
</dbReference>
<comment type="catalytic activity">
    <reaction evidence="1">
        <text>Random endo-hydrolysis of N-acetyl-beta-D-glucosaminide (1-&gt;4)-beta-linkages in chitin and chitodextrins.</text>
        <dbReference type="EC" id="3.2.1.14"/>
    </reaction>
</comment>
<accession>A0AAN6SNX3</accession>
<dbReference type="Gene3D" id="3.10.350.10">
    <property type="entry name" value="LysM domain"/>
    <property type="match status" value="2"/>
</dbReference>
<dbReference type="CDD" id="cd00118">
    <property type="entry name" value="LysM"/>
    <property type="match status" value="1"/>
</dbReference>
<gene>
    <name evidence="18" type="ORF">C8A01DRAFT_39279</name>
</gene>
<comment type="subcellular location">
    <subcellularLocation>
        <location evidence="2">Secreted</location>
    </subcellularLocation>
</comment>
<evidence type="ECO:0000256" key="14">
    <source>
        <dbReference type="SAM" id="MobiDB-lite"/>
    </source>
</evidence>
<dbReference type="InterPro" id="IPR029070">
    <property type="entry name" value="Chitinase_insertion_sf"/>
</dbReference>
<dbReference type="Pfam" id="PF01476">
    <property type="entry name" value="LysM"/>
    <property type="match status" value="1"/>
</dbReference>
<evidence type="ECO:0000256" key="11">
    <source>
        <dbReference type="ARBA" id="ARBA00023295"/>
    </source>
</evidence>
<evidence type="ECO:0000256" key="8">
    <source>
        <dbReference type="ARBA" id="ARBA00023024"/>
    </source>
</evidence>
<keyword evidence="6" id="KW-0147">Chitin-binding</keyword>
<keyword evidence="9" id="KW-0843">Virulence</keyword>
<evidence type="ECO:0000259" key="16">
    <source>
        <dbReference type="PROSITE" id="PS51782"/>
    </source>
</evidence>
<keyword evidence="11 13" id="KW-0326">Glycosidase</keyword>
<feature type="chain" id="PRO_5043044450" description="chitinase" evidence="15">
    <location>
        <begin position="25"/>
        <end position="1172"/>
    </location>
</feature>
<dbReference type="PROSITE" id="PS01095">
    <property type="entry name" value="GH18_1"/>
    <property type="match status" value="1"/>
</dbReference>
<dbReference type="InterPro" id="IPR011583">
    <property type="entry name" value="Chitinase_II/V-like_cat"/>
</dbReference>
<dbReference type="SUPFAM" id="SSF54556">
    <property type="entry name" value="Chitinase insertion domain"/>
    <property type="match status" value="1"/>
</dbReference>
<keyword evidence="5" id="KW-0964">Secreted</keyword>
<dbReference type="InterPro" id="IPR036861">
    <property type="entry name" value="Endochitinase-like_sf"/>
</dbReference>
<feature type="domain" description="LysM" evidence="16">
    <location>
        <begin position="328"/>
        <end position="376"/>
    </location>
</feature>
<keyword evidence="10" id="KW-0119">Carbohydrate metabolism</keyword>
<evidence type="ECO:0000259" key="17">
    <source>
        <dbReference type="PROSITE" id="PS51910"/>
    </source>
</evidence>
<dbReference type="GO" id="GO:0000272">
    <property type="term" value="P:polysaccharide catabolic process"/>
    <property type="evidence" value="ECO:0007669"/>
    <property type="project" value="UniProtKB-KW"/>
</dbReference>
<dbReference type="PROSITE" id="PS51782">
    <property type="entry name" value="LYSM"/>
    <property type="match status" value="2"/>
</dbReference>
<dbReference type="Gene3D" id="3.10.50.10">
    <property type="match status" value="1"/>
</dbReference>
<reference evidence="19" key="1">
    <citation type="journal article" date="2023" name="Mol. Phylogenet. Evol.">
        <title>Genome-scale phylogeny and comparative genomics of the fungal order Sordariales.</title>
        <authorList>
            <person name="Hensen N."/>
            <person name="Bonometti L."/>
            <person name="Westerberg I."/>
            <person name="Brannstrom I.O."/>
            <person name="Guillou S."/>
            <person name="Cros-Aarteil S."/>
            <person name="Calhoun S."/>
            <person name="Haridas S."/>
            <person name="Kuo A."/>
            <person name="Mondo S."/>
            <person name="Pangilinan J."/>
            <person name="Riley R."/>
            <person name="LaButti K."/>
            <person name="Andreopoulos B."/>
            <person name="Lipzen A."/>
            <person name="Chen C."/>
            <person name="Yan M."/>
            <person name="Daum C."/>
            <person name="Ng V."/>
            <person name="Clum A."/>
            <person name="Steindorff A."/>
            <person name="Ohm R.A."/>
            <person name="Martin F."/>
            <person name="Silar P."/>
            <person name="Natvig D.O."/>
            <person name="Lalanne C."/>
            <person name="Gautier V."/>
            <person name="Ament-Velasquez S.L."/>
            <person name="Kruys A."/>
            <person name="Hutchinson M.I."/>
            <person name="Powell A.J."/>
            <person name="Barry K."/>
            <person name="Miller A.N."/>
            <person name="Grigoriev I.V."/>
            <person name="Debuchy R."/>
            <person name="Gladieux P."/>
            <person name="Hiltunen Thoren M."/>
            <person name="Johannesson H."/>
        </authorList>
    </citation>
    <scope>NUCLEOTIDE SEQUENCE [LARGE SCALE GENOMIC DNA]</scope>
    <source>
        <strain evidence="19">CBS 284.82</strain>
    </source>
</reference>
<dbReference type="GO" id="GO:0008843">
    <property type="term" value="F:endochitinase activity"/>
    <property type="evidence" value="ECO:0007669"/>
    <property type="project" value="UniProtKB-EC"/>
</dbReference>
<keyword evidence="7 13" id="KW-0378">Hydrolase</keyword>
<sequence length="1172" mass="124096">MKTRSAALAVFAKVLFLYSTPSFAAPFYSQLSPCLDLCQHVSPNPANWTVFQDVNQLKSCDKPMLFDLSLTNDLDNAKVPTLIRACVATNGTGPGLAVTKPPGSDCGDSTTIGLPLHIGRNGGGADSSSLSSFESLLAGLNSQIFAHEDCSTRVLLGASSSASTVIGLYIGTAENGLGKAFVAQARAPDTGRGETLGLVVSTEGDIGFVQRALRTWNNGADVGGLDTIQDQEEIQVGKRTTAPPAPAQKINLAPSNKQSRNTCTTIQVVAGDGCGSLASKCGISGADFATFNPSSTLCSTLQVDQHVCCSAGDLPDFRPQPSPDGTCATYTVQAGDYCALIASNNYITADDIESFNHQTWGWNGCPYLQVGQAICLSAGNPPMPAPMSNAICDPQVPGTQPPSDFSQLAGLNPCPLNSCCNVWGQCGITPSFCTVYKSDTGAPGTTPPGTASCISNCGTNFANNDNAPASFLKVGYFESWAATRDCLRMDASQIPSGYSHIHYSFGGITADYQVDVSESQAQFDKFKQTTGFKKILPFGGWWFSTEADTFPIFRDGVTSANRQTFAQNVVSFMQEHDLDGLDFDWEYPGAPDIPGIPPGGPNDVANYLEFLQMVRAIMPSGKTLSIAAPASYWYLKGFPIKDMAPLLDYIVFMTYDLHGQWDYGNQFATEGCPGGNCLRSHVNLTETYYALAMVTKAGVPAAKVVVGVSSYGRAFGMTSPDCRGPMCTYNGPASGALAGKCTLTSGYLADAEIQDLITRGAVAYHDDLISDSDIAIYQGTWVAYMTQSTKDRCISIYGANQFGGTVDWAIDLTRDLDGSLSTNSSSSTAHNSPATATIVDIPGCTVPAPGATFTITADCATGIANLPASGRNNSPPGPDGCPERCNLWQKITATCCGRDGGLNNSVSILPNVPIPDPIYPLTIPAGTNLPTFRLPAITFQLNQPLQRPVIVYRGQVPEYDFTLAGTTYHKDEPLPANLVFPEGFNPPSPIAFDSYNKSPGDTDIDIDLPPGYIALVPFVVPPITINPGTVLQYPVVLPPGWSLPPTDPPLVIPAPITLRPITAPPPPTDSTPIPPPPDDPVFPLPVAQCAYIPDWASTLPDIQTPTPSEQPSTTSPTASPTPTPTYPYPECGKLTAADYASWTCLGECQTHAYCPQWCVDYGCPGFVNPPGE</sequence>
<dbReference type="GO" id="GO:0006032">
    <property type="term" value="P:chitin catabolic process"/>
    <property type="evidence" value="ECO:0007669"/>
    <property type="project" value="UniProtKB-KW"/>
</dbReference>
<feature type="compositionally biased region" description="Low complexity" evidence="14">
    <location>
        <begin position="1103"/>
        <end position="1118"/>
    </location>
</feature>
<dbReference type="Gene3D" id="3.20.20.80">
    <property type="entry name" value="Glycosidases"/>
    <property type="match status" value="1"/>
</dbReference>
<dbReference type="InterPro" id="IPR001579">
    <property type="entry name" value="Glyco_hydro_18_chit_AS"/>
</dbReference>
<comment type="similarity">
    <text evidence="3">Belongs to the glycosyl hydrolase 18 family. Chitinase class V subfamily.</text>
</comment>
<feature type="domain" description="GH18" evidence="17">
    <location>
        <begin position="471"/>
        <end position="823"/>
    </location>
</feature>
<dbReference type="AlphaFoldDB" id="A0AAN6SNX3"/>
<keyword evidence="19" id="KW-1185">Reference proteome</keyword>
<dbReference type="CDD" id="cd02878">
    <property type="entry name" value="GH18_zymocin_alpha"/>
    <property type="match status" value="1"/>
</dbReference>
<evidence type="ECO:0000256" key="13">
    <source>
        <dbReference type="RuleBase" id="RU000489"/>
    </source>
</evidence>
<dbReference type="SUPFAM" id="SSF57016">
    <property type="entry name" value="Plant lectins/antimicrobial peptides"/>
    <property type="match status" value="1"/>
</dbReference>
<feature type="region of interest" description="Disordered" evidence="14">
    <location>
        <begin position="1100"/>
        <end position="1124"/>
    </location>
</feature>
<evidence type="ECO:0000256" key="4">
    <source>
        <dbReference type="ARBA" id="ARBA00012729"/>
    </source>
</evidence>
<comment type="caution">
    <text evidence="18">The sequence shown here is derived from an EMBL/GenBank/DDBJ whole genome shotgun (WGS) entry which is preliminary data.</text>
</comment>
<dbReference type="GO" id="GO:0005576">
    <property type="term" value="C:extracellular region"/>
    <property type="evidence" value="ECO:0007669"/>
    <property type="project" value="UniProtKB-SubCell"/>
</dbReference>
<evidence type="ECO:0000256" key="15">
    <source>
        <dbReference type="SAM" id="SignalP"/>
    </source>
</evidence>
<evidence type="ECO:0000256" key="9">
    <source>
        <dbReference type="ARBA" id="ARBA00023026"/>
    </source>
</evidence>
<dbReference type="PROSITE" id="PS51910">
    <property type="entry name" value="GH18_2"/>
    <property type="match status" value="1"/>
</dbReference>
<dbReference type="SUPFAM" id="SSF51445">
    <property type="entry name" value="(Trans)glycosidases"/>
    <property type="match status" value="1"/>
</dbReference>
<proteinExistence type="inferred from homology"/>
<keyword evidence="8" id="KW-0146">Chitin degradation</keyword>
<organism evidence="18 19">
    <name type="scientific">Parachaetomium inaequale</name>
    <dbReference type="NCBI Taxonomy" id="2588326"/>
    <lineage>
        <taxon>Eukaryota</taxon>
        <taxon>Fungi</taxon>
        <taxon>Dikarya</taxon>
        <taxon>Ascomycota</taxon>
        <taxon>Pezizomycotina</taxon>
        <taxon>Sordariomycetes</taxon>
        <taxon>Sordariomycetidae</taxon>
        <taxon>Sordariales</taxon>
        <taxon>Chaetomiaceae</taxon>
        <taxon>Parachaetomium</taxon>
    </lineage>
</organism>
<dbReference type="Pfam" id="PF00704">
    <property type="entry name" value="Glyco_hydro_18"/>
    <property type="match status" value="1"/>
</dbReference>
<dbReference type="CDD" id="cd00035">
    <property type="entry name" value="ChtBD1"/>
    <property type="match status" value="1"/>
</dbReference>
<dbReference type="SUPFAM" id="SSF54106">
    <property type="entry name" value="LysM domain"/>
    <property type="match status" value="1"/>
</dbReference>
<dbReference type="InterPro" id="IPR017853">
    <property type="entry name" value="GH"/>
</dbReference>
<dbReference type="InterPro" id="IPR036779">
    <property type="entry name" value="LysM_dom_sf"/>
</dbReference>
<feature type="domain" description="LysM" evidence="16">
    <location>
        <begin position="264"/>
        <end position="309"/>
    </location>
</feature>
<dbReference type="PANTHER" id="PTHR47700">
    <property type="entry name" value="V CHITINASE, PUTATIVE (AFU_ORTHOLOGUE AFUA_6G13720)-RELATED"/>
    <property type="match status" value="1"/>
</dbReference>
<name>A0AAN6SNX3_9PEZI</name>
<evidence type="ECO:0000256" key="5">
    <source>
        <dbReference type="ARBA" id="ARBA00022525"/>
    </source>
</evidence>
<protein>
    <recommendedName>
        <fullName evidence="4">chitinase</fullName>
        <ecNumber evidence="4">3.2.1.14</ecNumber>
    </recommendedName>
</protein>
<dbReference type="InterPro" id="IPR018392">
    <property type="entry name" value="LysM"/>
</dbReference>